<feature type="domain" description="DUF3492" evidence="1">
    <location>
        <begin position="35"/>
        <end position="306"/>
    </location>
</feature>
<evidence type="ECO:0000313" key="3">
    <source>
        <dbReference type="Proteomes" id="UP000640426"/>
    </source>
</evidence>
<accession>A0ABS0XU19</accession>
<organism evidence="2 3">
    <name type="scientific">Sphingomonas mollis</name>
    <dbReference type="NCBI Taxonomy" id="2795726"/>
    <lineage>
        <taxon>Bacteria</taxon>
        <taxon>Pseudomonadati</taxon>
        <taxon>Pseudomonadota</taxon>
        <taxon>Alphaproteobacteria</taxon>
        <taxon>Sphingomonadales</taxon>
        <taxon>Sphingomonadaceae</taxon>
        <taxon>Sphingomonas</taxon>
    </lineage>
</organism>
<dbReference type="SUPFAM" id="SSF53756">
    <property type="entry name" value="UDP-Glycosyltransferase/glycogen phosphorylase"/>
    <property type="match status" value="1"/>
</dbReference>
<protein>
    <submittedName>
        <fullName evidence="2">GT4 family glycosyltransferase PelF</fullName>
    </submittedName>
</protein>
<reference evidence="3" key="1">
    <citation type="submission" date="2020-12" db="EMBL/GenBank/DDBJ databases">
        <title>Hymenobacter sp.</title>
        <authorList>
            <person name="Kim M.K."/>
        </authorList>
    </citation>
    <scope>NUCLEOTIDE SEQUENCE [LARGE SCALE GENOMIC DNA]</scope>
    <source>
        <strain evidence="3">BT553</strain>
    </source>
</reference>
<dbReference type="Pfam" id="PF11997">
    <property type="entry name" value="DUF3492"/>
    <property type="match status" value="1"/>
</dbReference>
<dbReference type="PANTHER" id="PTHR12526">
    <property type="entry name" value="GLYCOSYLTRANSFERASE"/>
    <property type="match status" value="1"/>
</dbReference>
<gene>
    <name evidence="2" type="primary">pelF</name>
    <name evidence="2" type="ORF">JAO74_15755</name>
</gene>
<proteinExistence type="predicted"/>
<dbReference type="Pfam" id="PF13692">
    <property type="entry name" value="Glyco_trans_1_4"/>
    <property type="match status" value="1"/>
</dbReference>
<dbReference type="EMBL" id="JAELXS010000009">
    <property type="protein sequence ID" value="MBJ6123243.1"/>
    <property type="molecule type" value="Genomic_DNA"/>
</dbReference>
<dbReference type="Proteomes" id="UP000640426">
    <property type="component" value="Unassembled WGS sequence"/>
</dbReference>
<dbReference type="NCBIfam" id="NF038011">
    <property type="entry name" value="PelF"/>
    <property type="match status" value="1"/>
</dbReference>
<sequence>MRHVRCRRVAAGRSLVSGRAVLARGRARLTVSPHADVCLIVEGAYPYVVGGVANWLQDLIGGLPDCRFAIVAIKPDATPMPWRLEPPANVVSVTEVSLAPGLDVVPRRRRPADVAAIAGMLLAFLGEEGEPPLAALFAALTASREPWTPAELLTHPVLFQAIVAYAERAMPSASFHHVFWATRTLLGGLLAALLTPLPIAARYHTISTGFAGLIAARAVIEHRAPAMITEHGIYLLERQIEIMMADWIGSHAGQGLTLDADVPGLRELWRRAFRNYARLCYDHCDPIIALYAANNAVQARLGAAPERLRVIPNGIYLDRFVNIPVAQNPEKPLVALIGRVVPIKDIKTFIRAAAIAHRACPTAEFAVLGPLDEDGDYYDECRALVTAMGMDKVIRFTGRVRVDEWLPRIDIVVLTSLSEAQPLVILEAGAFGIPVVAPDVGSCREMLEGAQGDDAYGGIITPLVDPEATGKAIISLLADPARRVVLGKSLHDRVKRDYDQTSVIARYRQLYLPDQLFSQQV</sequence>
<keyword evidence="3" id="KW-1185">Reference proteome</keyword>
<dbReference type="Gene3D" id="3.40.50.2000">
    <property type="entry name" value="Glycogen Phosphorylase B"/>
    <property type="match status" value="2"/>
</dbReference>
<evidence type="ECO:0000313" key="2">
    <source>
        <dbReference type="EMBL" id="MBJ6123243.1"/>
    </source>
</evidence>
<dbReference type="InterPro" id="IPR047691">
    <property type="entry name" value="PelF-like"/>
</dbReference>
<dbReference type="PANTHER" id="PTHR12526:SF608">
    <property type="entry name" value="PELF"/>
    <property type="match status" value="1"/>
</dbReference>
<name>A0ABS0XU19_9SPHN</name>
<comment type="caution">
    <text evidence="2">The sequence shown here is derived from an EMBL/GenBank/DDBJ whole genome shotgun (WGS) entry which is preliminary data.</text>
</comment>
<dbReference type="InterPro" id="IPR022622">
    <property type="entry name" value="DUF3492"/>
</dbReference>
<evidence type="ECO:0000259" key="1">
    <source>
        <dbReference type="Pfam" id="PF11997"/>
    </source>
</evidence>